<protein>
    <submittedName>
        <fullName evidence="1">Uncharacterized protein</fullName>
    </submittedName>
</protein>
<proteinExistence type="predicted"/>
<dbReference type="Proteomes" id="UP000305848">
    <property type="component" value="Unassembled WGS sequence"/>
</dbReference>
<dbReference type="OrthoDB" id="1059559at2"/>
<keyword evidence="2" id="KW-1185">Reference proteome</keyword>
<dbReference type="Gene3D" id="1.10.3680.10">
    <property type="entry name" value="TerB-like"/>
    <property type="match status" value="1"/>
</dbReference>
<evidence type="ECO:0000313" key="2">
    <source>
        <dbReference type="Proteomes" id="UP000305848"/>
    </source>
</evidence>
<name>A0A4U3KTM2_9BACT</name>
<organism evidence="1 2">
    <name type="scientific">Ilyomonas limi</name>
    <dbReference type="NCBI Taxonomy" id="2575867"/>
    <lineage>
        <taxon>Bacteria</taxon>
        <taxon>Pseudomonadati</taxon>
        <taxon>Bacteroidota</taxon>
        <taxon>Chitinophagia</taxon>
        <taxon>Chitinophagales</taxon>
        <taxon>Chitinophagaceae</taxon>
        <taxon>Ilyomonas</taxon>
    </lineage>
</organism>
<accession>A0A4U3KTM2</accession>
<reference evidence="1 2" key="1">
    <citation type="submission" date="2019-05" db="EMBL/GenBank/DDBJ databases">
        <title>Panacibacter sp. strain 17mud1-8 Genome sequencing and assembly.</title>
        <authorList>
            <person name="Chhetri G."/>
        </authorList>
    </citation>
    <scope>NUCLEOTIDE SEQUENCE [LARGE SCALE GENOMIC DNA]</scope>
    <source>
        <strain evidence="1 2">17mud1-8</strain>
    </source>
</reference>
<dbReference type="GO" id="GO:0003676">
    <property type="term" value="F:nucleic acid binding"/>
    <property type="evidence" value="ECO:0007669"/>
    <property type="project" value="InterPro"/>
</dbReference>
<dbReference type="EMBL" id="SZQL01000019">
    <property type="protein sequence ID" value="TKK65672.1"/>
    <property type="molecule type" value="Genomic_DNA"/>
</dbReference>
<dbReference type="Gene3D" id="3.40.1350.10">
    <property type="match status" value="1"/>
</dbReference>
<dbReference type="InterPro" id="IPR029024">
    <property type="entry name" value="TerB-like"/>
</dbReference>
<dbReference type="InterPro" id="IPR011856">
    <property type="entry name" value="tRNA_endonuc-like_dom_sf"/>
</dbReference>
<dbReference type="RefSeq" id="WP_137263441.1">
    <property type="nucleotide sequence ID" value="NZ_SZQL01000019.1"/>
</dbReference>
<gene>
    <name evidence="1" type="ORF">FC093_19235</name>
</gene>
<comment type="caution">
    <text evidence="1">The sequence shown here is derived from an EMBL/GenBank/DDBJ whole genome shotgun (WGS) entry which is preliminary data.</text>
</comment>
<sequence length="246" mass="28436">MKKRMIGIILMSLGGLLLIAGAMLFKTSGQRKSLESNEIDKIIEVAIADGVLTNNERNKIREIANKNNIDADKVIQQTEERLNKLNIDSETELVDYKKKNGLDFEKYIVQKFNKQYFKIKHWAGDKYVNGHYAETTPQPDILFEFNLKGETTAFALECKWRKQLYKNGVEFASKEQFDRYNNFEKTKKIPVFIAIGIGGTGGSPENVYLIPLREIKSNFIYFVDLKKYEKEKNTNFYFNTGTLTLK</sequence>
<dbReference type="AlphaFoldDB" id="A0A4U3KTM2"/>
<evidence type="ECO:0000313" key="1">
    <source>
        <dbReference type="EMBL" id="TKK65672.1"/>
    </source>
</evidence>